<proteinExistence type="inferred from homology"/>
<comment type="subunit">
    <text evidence="7">The complex comprises the extracytoplasmic solute receptor protein and the two transmembrane proteins.</text>
</comment>
<keyword evidence="4 7" id="KW-0812">Transmembrane</keyword>
<keyword evidence="7" id="KW-0997">Cell inner membrane</keyword>
<evidence type="ECO:0000313" key="10">
    <source>
        <dbReference type="Proteomes" id="UP000281343"/>
    </source>
</evidence>
<dbReference type="EMBL" id="RCNT01000005">
    <property type="protein sequence ID" value="RMA42002.1"/>
    <property type="molecule type" value="Genomic_DNA"/>
</dbReference>
<comment type="similarity">
    <text evidence="7">Belongs to the TRAP transporter small permease family.</text>
</comment>
<dbReference type="AlphaFoldDB" id="A0A3L9Y0K9"/>
<gene>
    <name evidence="9" type="ORF">D9R08_11050</name>
</gene>
<protein>
    <recommendedName>
        <fullName evidence="7">TRAP transporter small permease protein</fullName>
    </recommendedName>
</protein>
<evidence type="ECO:0000256" key="6">
    <source>
        <dbReference type="ARBA" id="ARBA00023136"/>
    </source>
</evidence>
<comment type="function">
    <text evidence="7">Part of the tripartite ATP-independent periplasmic (TRAP) transport system.</text>
</comment>
<feature type="domain" description="Tripartite ATP-independent periplasmic transporters DctQ component" evidence="8">
    <location>
        <begin position="126"/>
        <end position="212"/>
    </location>
</feature>
<keyword evidence="2 7" id="KW-0813">Transport</keyword>
<evidence type="ECO:0000256" key="1">
    <source>
        <dbReference type="ARBA" id="ARBA00004651"/>
    </source>
</evidence>
<keyword evidence="10" id="KW-1185">Reference proteome</keyword>
<dbReference type="Pfam" id="PF04290">
    <property type="entry name" value="DctQ"/>
    <property type="match status" value="1"/>
</dbReference>
<dbReference type="GO" id="GO:0005886">
    <property type="term" value="C:plasma membrane"/>
    <property type="evidence" value="ECO:0007669"/>
    <property type="project" value="UniProtKB-SubCell"/>
</dbReference>
<accession>A0A3L9Y0K9</accession>
<evidence type="ECO:0000256" key="3">
    <source>
        <dbReference type="ARBA" id="ARBA00022475"/>
    </source>
</evidence>
<organism evidence="9 10">
    <name type="scientific">Rhodophyticola porphyridii</name>
    <dbReference type="NCBI Taxonomy" id="1852017"/>
    <lineage>
        <taxon>Bacteria</taxon>
        <taxon>Pseudomonadati</taxon>
        <taxon>Pseudomonadota</taxon>
        <taxon>Alphaproteobacteria</taxon>
        <taxon>Rhodobacterales</taxon>
        <taxon>Roseobacteraceae</taxon>
        <taxon>Rhodophyticola</taxon>
    </lineage>
</organism>
<dbReference type="Proteomes" id="UP000281343">
    <property type="component" value="Unassembled WGS sequence"/>
</dbReference>
<reference evidence="9 10" key="1">
    <citation type="submission" date="2018-10" db="EMBL/GenBank/DDBJ databases">
        <authorList>
            <person name="Jung H.S."/>
            <person name="Jeon C.O."/>
        </authorList>
    </citation>
    <scope>NUCLEOTIDE SEQUENCE [LARGE SCALE GENOMIC DNA]</scope>
    <source>
        <strain evidence="9 10">MA-7-27</strain>
    </source>
</reference>
<evidence type="ECO:0000259" key="8">
    <source>
        <dbReference type="Pfam" id="PF04290"/>
    </source>
</evidence>
<dbReference type="RefSeq" id="WP_121898109.1">
    <property type="nucleotide sequence ID" value="NZ_RCNT01000005.1"/>
</dbReference>
<comment type="subcellular location">
    <subcellularLocation>
        <location evidence="7">Cell inner membrane</location>
        <topology evidence="7">Multi-pass membrane protein</topology>
    </subcellularLocation>
    <subcellularLocation>
        <location evidence="1">Cell membrane</location>
        <topology evidence="1">Multi-pass membrane protein</topology>
    </subcellularLocation>
</comment>
<dbReference type="GO" id="GO:0022857">
    <property type="term" value="F:transmembrane transporter activity"/>
    <property type="evidence" value="ECO:0007669"/>
    <property type="project" value="UniProtKB-UniRule"/>
</dbReference>
<sequence length="303" mass="34876">MIDFIVWVLQNIALAPYHLFLAITNPGDWLNWSNPEAVMRFIYYGASVEFFFVVMTAFAVISALGMAWKREILWTCVRVLEAFANGVGRFAAWAGLLMVLQQVMIVFLQRIFRVAEIQLGPLGTAFSQDLSWWGEELKLYNAIVVCLCVSYTFVQGSHVRVDLVYSAVSHRTRRVIDMFGSLFFMIPAITITYLYAWFFMWRHLMTPTVTATSDLDRMLMQARIFRWNVETIGFSPNGFNAYFLFKILIVAFCVMVFLQAIAFFWRSYLEWIEGEDSAGKYADYDTTGDEAEDLEHAIHSGST</sequence>
<dbReference type="OrthoDB" id="9794346at2"/>
<evidence type="ECO:0000256" key="7">
    <source>
        <dbReference type="RuleBase" id="RU369079"/>
    </source>
</evidence>
<name>A0A3L9Y0K9_9RHOB</name>
<feature type="transmembrane region" description="Helical" evidence="7">
    <location>
        <begin position="175"/>
        <end position="198"/>
    </location>
</feature>
<keyword evidence="6 7" id="KW-0472">Membrane</keyword>
<evidence type="ECO:0000256" key="4">
    <source>
        <dbReference type="ARBA" id="ARBA00022692"/>
    </source>
</evidence>
<evidence type="ECO:0000256" key="5">
    <source>
        <dbReference type="ARBA" id="ARBA00022989"/>
    </source>
</evidence>
<evidence type="ECO:0000256" key="2">
    <source>
        <dbReference type="ARBA" id="ARBA00022448"/>
    </source>
</evidence>
<keyword evidence="3" id="KW-1003">Cell membrane</keyword>
<feature type="transmembrane region" description="Helical" evidence="7">
    <location>
        <begin position="90"/>
        <end position="112"/>
    </location>
</feature>
<keyword evidence="5 7" id="KW-1133">Transmembrane helix</keyword>
<feature type="transmembrane region" description="Helical" evidence="7">
    <location>
        <begin position="41"/>
        <end position="69"/>
    </location>
</feature>
<comment type="caution">
    <text evidence="9">The sequence shown here is derived from an EMBL/GenBank/DDBJ whole genome shotgun (WGS) entry which is preliminary data.</text>
</comment>
<dbReference type="InterPro" id="IPR055348">
    <property type="entry name" value="DctQ"/>
</dbReference>
<feature type="transmembrane region" description="Helical" evidence="7">
    <location>
        <begin position="243"/>
        <end position="265"/>
    </location>
</feature>
<evidence type="ECO:0000313" key="9">
    <source>
        <dbReference type="EMBL" id="RMA42002.1"/>
    </source>
</evidence>